<dbReference type="InterPro" id="IPR010158">
    <property type="entry name" value="Amidase_Cbmase"/>
</dbReference>
<dbReference type="InterPro" id="IPR002933">
    <property type="entry name" value="Peptidase_M20"/>
</dbReference>
<evidence type="ECO:0000256" key="3">
    <source>
        <dbReference type="SAM" id="MobiDB-lite"/>
    </source>
</evidence>
<feature type="region of interest" description="Disordered" evidence="3">
    <location>
        <begin position="1"/>
        <end position="30"/>
    </location>
</feature>
<keyword evidence="5" id="KW-1185">Reference proteome</keyword>
<dbReference type="RefSeq" id="WP_369207510.1">
    <property type="nucleotide sequence ID" value="NZ_JBFNXQ010000044.1"/>
</dbReference>
<keyword evidence="2" id="KW-0378">Hydrolase</keyword>
<dbReference type="SUPFAM" id="SSF55031">
    <property type="entry name" value="Bacterial exopeptidase dimerisation domain"/>
    <property type="match status" value="1"/>
</dbReference>
<name>A0ABV3XG52_9ACTN</name>
<gene>
    <name evidence="4" type="ORF">ABQ292_14435</name>
</gene>
<evidence type="ECO:0000313" key="5">
    <source>
        <dbReference type="Proteomes" id="UP001560045"/>
    </source>
</evidence>
<evidence type="ECO:0000256" key="1">
    <source>
        <dbReference type="ARBA" id="ARBA00006153"/>
    </source>
</evidence>
<dbReference type="Gene3D" id="3.30.70.360">
    <property type="match status" value="1"/>
</dbReference>
<dbReference type="Proteomes" id="UP001560045">
    <property type="component" value="Unassembled WGS sequence"/>
</dbReference>
<dbReference type="NCBIfam" id="TIGR01879">
    <property type="entry name" value="hydantase"/>
    <property type="match status" value="1"/>
</dbReference>
<dbReference type="NCBIfam" id="NF006770">
    <property type="entry name" value="PRK09290.1-4"/>
    <property type="match status" value="1"/>
</dbReference>
<dbReference type="PANTHER" id="PTHR32494">
    <property type="entry name" value="ALLANTOATE DEIMINASE-RELATED"/>
    <property type="match status" value="1"/>
</dbReference>
<dbReference type="CDD" id="cd03884">
    <property type="entry name" value="M20_bAS"/>
    <property type="match status" value="1"/>
</dbReference>
<organism evidence="4 5">
    <name type="scientific">Geodermatophilus maliterrae</name>
    <dbReference type="NCBI Taxonomy" id="3162531"/>
    <lineage>
        <taxon>Bacteria</taxon>
        <taxon>Bacillati</taxon>
        <taxon>Actinomycetota</taxon>
        <taxon>Actinomycetes</taxon>
        <taxon>Geodermatophilales</taxon>
        <taxon>Geodermatophilaceae</taxon>
        <taxon>Geodermatophilus</taxon>
    </lineage>
</organism>
<evidence type="ECO:0000313" key="4">
    <source>
        <dbReference type="EMBL" id="MEX5719559.1"/>
    </source>
</evidence>
<dbReference type="Pfam" id="PF01546">
    <property type="entry name" value="Peptidase_M20"/>
    <property type="match status" value="1"/>
</dbReference>
<proteinExistence type="inferred from homology"/>
<comment type="caution">
    <text evidence="4">The sequence shown here is derived from an EMBL/GenBank/DDBJ whole genome shotgun (WGS) entry which is preliminary data.</text>
</comment>
<sequence length="432" mass="45649">MQTQQLPPDEEHPTAAEGGRPAGTGSLDRSLERSWAALADVGRDPTTGGYRRFAWTPADAEMRDWFAEQAARRGMSCERDRNGNQWAWWGAPAPGAVVTGSHLDSVPDGGAYDGPLGVVSGFLAVDELRARGVTPERPIAVVDFSDEEGARFGVACTGSRLLTGALDPDRARGLRDRDGVTLAEAMRRAGADPTAMGQDEEALARIGTYVELHVEQGRSLVHHDQPVGVATAIWPHGRWHCRFDGEANHAGTTRLVDRRDPMLPFASTVLAARALAHQAGGVATFGRVQVSPNGTNAIPSTVEAWLDSRAPDDATVARLVAEITATAERAAAFSGTTVQVSQESYTPVVGFDERLRDRIGTLLGGIPALPTGAGHDAGVLSARVPTAMLFVRNPTGVSHSPAEHAPADDCATGVRALATVLEDLVTGDLACR</sequence>
<protein>
    <submittedName>
        <fullName evidence="4">Allantoate amidohydrolase</fullName>
    </submittedName>
</protein>
<dbReference type="Gene3D" id="3.40.630.10">
    <property type="entry name" value="Zn peptidases"/>
    <property type="match status" value="1"/>
</dbReference>
<accession>A0ABV3XG52</accession>
<reference evidence="4 5" key="1">
    <citation type="submission" date="2024-06" db="EMBL/GenBank/DDBJ databases">
        <title>Draft genome sequence of Geodermatophilus badlandi, a novel member of the Geodermatophilaceae isolated from badland sedimentary rocks in the Red desert, Wyoming, USA.</title>
        <authorList>
            <person name="Ben Tekaya S."/>
            <person name="Nouioui I."/>
            <person name="Flores G.M."/>
            <person name="Shaal M.N."/>
            <person name="Bredoire F."/>
            <person name="Basile F."/>
            <person name="Van Diepen L."/>
            <person name="Ward N.L."/>
        </authorList>
    </citation>
    <scope>NUCLEOTIDE SEQUENCE [LARGE SCALE GENOMIC DNA]</scope>
    <source>
        <strain evidence="4 5">WL48A</strain>
    </source>
</reference>
<dbReference type="EMBL" id="JBFNXQ010000044">
    <property type="protein sequence ID" value="MEX5719559.1"/>
    <property type="molecule type" value="Genomic_DNA"/>
</dbReference>
<dbReference type="InterPro" id="IPR036264">
    <property type="entry name" value="Bact_exopeptidase_dim_dom"/>
</dbReference>
<evidence type="ECO:0000256" key="2">
    <source>
        <dbReference type="ARBA" id="ARBA00022801"/>
    </source>
</evidence>
<dbReference type="PANTHER" id="PTHR32494:SF5">
    <property type="entry name" value="ALLANTOATE AMIDOHYDROLASE"/>
    <property type="match status" value="1"/>
</dbReference>
<dbReference type="PIRSF" id="PIRSF001235">
    <property type="entry name" value="Amidase_carbamoylase"/>
    <property type="match status" value="1"/>
</dbReference>
<comment type="similarity">
    <text evidence="1">Belongs to the peptidase M20 family.</text>
</comment>
<dbReference type="SUPFAM" id="SSF53187">
    <property type="entry name" value="Zn-dependent exopeptidases"/>
    <property type="match status" value="1"/>
</dbReference>